<accession>A0A397W0P2</accession>
<dbReference type="EMBL" id="QKWP01000120">
    <property type="protein sequence ID" value="RIB26849.1"/>
    <property type="molecule type" value="Genomic_DNA"/>
</dbReference>
<feature type="compositionally biased region" description="Polar residues" evidence="5">
    <location>
        <begin position="1"/>
        <end position="27"/>
    </location>
</feature>
<feature type="compositionally biased region" description="Polar residues" evidence="5">
    <location>
        <begin position="199"/>
        <end position="208"/>
    </location>
</feature>
<gene>
    <name evidence="7" type="ORF">C2G38_2240526</name>
</gene>
<keyword evidence="2" id="KW-0805">Transcription regulation</keyword>
<feature type="region of interest" description="Disordered" evidence="5">
    <location>
        <begin position="169"/>
        <end position="208"/>
    </location>
</feature>
<evidence type="ECO:0000313" key="8">
    <source>
        <dbReference type="Proteomes" id="UP000266673"/>
    </source>
</evidence>
<evidence type="ECO:0000256" key="5">
    <source>
        <dbReference type="SAM" id="MobiDB-lite"/>
    </source>
</evidence>
<feature type="domain" description="Velvet" evidence="6">
    <location>
        <begin position="61"/>
        <end position="208"/>
    </location>
</feature>
<sequence>MSSDDFSQNPRPSTRIQNQRSETSISEGTRAVEVSRELQKSFFSDMQTTYTKQTGSSNGLPADWKFNLEIVQQPIRARACGYGNKDYRSISPPIFIKLNIDTASGPVNIEQSLLNTGSGQIKELAVVDSDKFKVFRNKLFPGVVECSQLTKCFVKQGANIPLRNEAEKFKNTAHSSGGEIDTNNKSDDESDESGKEKYNSYSIENIIN</sequence>
<dbReference type="Gene3D" id="2.60.40.3960">
    <property type="entry name" value="Velvet domain"/>
    <property type="match status" value="2"/>
</dbReference>
<organism evidence="7 8">
    <name type="scientific">Gigaspora rosea</name>
    <dbReference type="NCBI Taxonomy" id="44941"/>
    <lineage>
        <taxon>Eukaryota</taxon>
        <taxon>Fungi</taxon>
        <taxon>Fungi incertae sedis</taxon>
        <taxon>Mucoromycota</taxon>
        <taxon>Glomeromycotina</taxon>
        <taxon>Glomeromycetes</taxon>
        <taxon>Diversisporales</taxon>
        <taxon>Gigasporaceae</taxon>
        <taxon>Gigaspora</taxon>
    </lineage>
</organism>
<dbReference type="OrthoDB" id="3056235at2759"/>
<proteinExistence type="predicted"/>
<evidence type="ECO:0000259" key="6">
    <source>
        <dbReference type="PROSITE" id="PS51821"/>
    </source>
</evidence>
<feature type="region of interest" description="Disordered" evidence="5">
    <location>
        <begin position="1"/>
        <end position="31"/>
    </location>
</feature>
<comment type="caution">
    <text evidence="7">The sequence shown here is derived from an EMBL/GenBank/DDBJ whole genome shotgun (WGS) entry which is preliminary data.</text>
</comment>
<name>A0A397W0P2_9GLOM</name>
<evidence type="ECO:0000313" key="7">
    <source>
        <dbReference type="EMBL" id="RIB26849.1"/>
    </source>
</evidence>
<dbReference type="PANTHER" id="PTHR33572:SF3">
    <property type="entry name" value="VELVET COMPLEX SUBUNIT B"/>
    <property type="match status" value="1"/>
</dbReference>
<reference evidence="7 8" key="1">
    <citation type="submission" date="2018-06" db="EMBL/GenBank/DDBJ databases">
        <title>Comparative genomics reveals the genomic features of Rhizophagus irregularis, R. cerebriforme, R. diaphanum and Gigaspora rosea, and their symbiotic lifestyle signature.</title>
        <authorList>
            <person name="Morin E."/>
            <person name="San Clemente H."/>
            <person name="Chen E.C.H."/>
            <person name="De La Providencia I."/>
            <person name="Hainaut M."/>
            <person name="Kuo A."/>
            <person name="Kohler A."/>
            <person name="Murat C."/>
            <person name="Tang N."/>
            <person name="Roy S."/>
            <person name="Loubradou J."/>
            <person name="Henrissat B."/>
            <person name="Grigoriev I.V."/>
            <person name="Corradi N."/>
            <person name="Roux C."/>
            <person name="Martin F.M."/>
        </authorList>
    </citation>
    <scope>NUCLEOTIDE SEQUENCE [LARGE SCALE GENOMIC DNA]</scope>
    <source>
        <strain evidence="7 8">DAOM 194757</strain>
    </source>
</reference>
<dbReference type="GO" id="GO:0005634">
    <property type="term" value="C:nucleus"/>
    <property type="evidence" value="ECO:0007669"/>
    <property type="project" value="UniProtKB-SubCell"/>
</dbReference>
<evidence type="ECO:0000256" key="4">
    <source>
        <dbReference type="ARBA" id="ARBA00023242"/>
    </source>
</evidence>
<dbReference type="InterPro" id="IPR038491">
    <property type="entry name" value="Velvet_dom_sf"/>
</dbReference>
<dbReference type="AlphaFoldDB" id="A0A397W0P2"/>
<dbReference type="Pfam" id="PF11754">
    <property type="entry name" value="Velvet"/>
    <property type="match status" value="2"/>
</dbReference>
<keyword evidence="8" id="KW-1185">Reference proteome</keyword>
<dbReference type="InterPro" id="IPR037525">
    <property type="entry name" value="Velvet_dom"/>
</dbReference>
<dbReference type="Proteomes" id="UP000266673">
    <property type="component" value="Unassembled WGS sequence"/>
</dbReference>
<keyword evidence="3" id="KW-0804">Transcription</keyword>
<comment type="subcellular location">
    <subcellularLocation>
        <location evidence="1">Nucleus</location>
    </subcellularLocation>
</comment>
<feature type="compositionally biased region" description="Basic and acidic residues" evidence="5">
    <location>
        <begin position="182"/>
        <end position="198"/>
    </location>
</feature>
<dbReference type="InterPro" id="IPR021740">
    <property type="entry name" value="Velvet"/>
</dbReference>
<keyword evidence="4" id="KW-0539">Nucleus</keyword>
<dbReference type="PROSITE" id="PS51821">
    <property type="entry name" value="VELVET"/>
    <property type="match status" value="1"/>
</dbReference>
<dbReference type="PANTHER" id="PTHR33572">
    <property type="entry name" value="SPORE DEVELOPMENT REGULATOR VOSA"/>
    <property type="match status" value="1"/>
</dbReference>
<protein>
    <recommendedName>
        <fullName evidence="6">Velvet domain-containing protein</fullName>
    </recommendedName>
</protein>
<evidence type="ECO:0000256" key="2">
    <source>
        <dbReference type="ARBA" id="ARBA00023015"/>
    </source>
</evidence>
<evidence type="ECO:0000256" key="3">
    <source>
        <dbReference type="ARBA" id="ARBA00023163"/>
    </source>
</evidence>
<evidence type="ECO:0000256" key="1">
    <source>
        <dbReference type="ARBA" id="ARBA00004123"/>
    </source>
</evidence>